<reference evidence="2 3" key="1">
    <citation type="submission" date="2024-08" db="EMBL/GenBank/DDBJ databases">
        <title>Gnathostoma spinigerum genome.</title>
        <authorList>
            <person name="Gonzalez-Bertolin B."/>
            <person name="Monzon S."/>
            <person name="Zaballos A."/>
            <person name="Jimenez P."/>
            <person name="Dekumyoy P."/>
            <person name="Varona S."/>
            <person name="Cuesta I."/>
            <person name="Sumanam S."/>
            <person name="Adisakwattana P."/>
            <person name="Gasser R.B."/>
            <person name="Hernandez-Gonzalez A."/>
            <person name="Young N.D."/>
            <person name="Perteguer M.J."/>
        </authorList>
    </citation>
    <scope>NUCLEOTIDE SEQUENCE [LARGE SCALE GENOMIC DNA]</scope>
    <source>
        <strain evidence="2">AL3</strain>
        <tissue evidence="2">Liver</tissue>
    </source>
</reference>
<evidence type="ECO:0000313" key="3">
    <source>
        <dbReference type="Proteomes" id="UP001608902"/>
    </source>
</evidence>
<accession>A0ABD6ES98</accession>
<gene>
    <name evidence="2" type="ORF">AB6A40_007748</name>
</gene>
<evidence type="ECO:0000313" key="2">
    <source>
        <dbReference type="EMBL" id="MFH4981039.1"/>
    </source>
</evidence>
<feature type="compositionally biased region" description="Basic and acidic residues" evidence="1">
    <location>
        <begin position="53"/>
        <end position="73"/>
    </location>
</feature>
<feature type="compositionally biased region" description="Basic and acidic residues" evidence="1">
    <location>
        <begin position="101"/>
        <end position="113"/>
    </location>
</feature>
<name>A0ABD6ES98_9BILA</name>
<evidence type="ECO:0000256" key="1">
    <source>
        <dbReference type="SAM" id="MobiDB-lite"/>
    </source>
</evidence>
<proteinExistence type="predicted"/>
<dbReference type="EMBL" id="JBGFUD010006523">
    <property type="protein sequence ID" value="MFH4981039.1"/>
    <property type="molecule type" value="Genomic_DNA"/>
</dbReference>
<organism evidence="2 3">
    <name type="scientific">Gnathostoma spinigerum</name>
    <dbReference type="NCBI Taxonomy" id="75299"/>
    <lineage>
        <taxon>Eukaryota</taxon>
        <taxon>Metazoa</taxon>
        <taxon>Ecdysozoa</taxon>
        <taxon>Nematoda</taxon>
        <taxon>Chromadorea</taxon>
        <taxon>Rhabditida</taxon>
        <taxon>Spirurina</taxon>
        <taxon>Gnathostomatomorpha</taxon>
        <taxon>Gnathostomatoidea</taxon>
        <taxon>Gnathostomatidae</taxon>
        <taxon>Gnathostoma</taxon>
    </lineage>
</organism>
<keyword evidence="3" id="KW-1185">Reference proteome</keyword>
<protein>
    <submittedName>
        <fullName evidence="2">Uncharacterized protein</fullName>
    </submittedName>
</protein>
<feature type="region of interest" description="Disordered" evidence="1">
    <location>
        <begin position="22"/>
        <end position="135"/>
    </location>
</feature>
<comment type="caution">
    <text evidence="2">The sequence shown here is derived from an EMBL/GenBank/DDBJ whole genome shotgun (WGS) entry which is preliminary data.</text>
</comment>
<dbReference type="Proteomes" id="UP001608902">
    <property type="component" value="Unassembled WGS sequence"/>
</dbReference>
<dbReference type="AlphaFoldDB" id="A0ABD6ES98"/>
<sequence>MSRRLRESSTRRVTCCVHGKPCLLGDKVGKISEDEAERDVSSSSYDQVGRISRRPETEQTKIPRRRDVEKASLDTDPSAYPNNALDESPRTHSQRQRKDMRKSSDSKHNRVEADADAVNGYRSNGYEKIERDEREEPIISSPTRYLPKKKVSKASLDIPLYSCQKPQFVSSQSSEASNEYIGLIPQPAKTVKRYEDEDTVGRIFKRHNVEREALIDHAGDKDIHLNKMAVVKAENSNKSVKPDGGEYVVLNLYVETRELMIFKSFHSITSATVIS</sequence>
<feature type="compositionally biased region" description="Basic and acidic residues" evidence="1">
    <location>
        <begin position="125"/>
        <end position="135"/>
    </location>
</feature>